<dbReference type="PANTHER" id="PTHR34219:SF4">
    <property type="entry name" value="PEPSY DOMAIN-CONTAINING PROTEIN"/>
    <property type="match status" value="1"/>
</dbReference>
<feature type="transmembrane region" description="Helical" evidence="2">
    <location>
        <begin position="178"/>
        <end position="205"/>
    </location>
</feature>
<keyword evidence="3" id="KW-0418">Kinase</keyword>
<dbReference type="KEGG" id="lez:GLE_3558"/>
<feature type="region of interest" description="Disordered" evidence="1">
    <location>
        <begin position="499"/>
        <end position="532"/>
    </location>
</feature>
<protein>
    <submittedName>
        <fullName evidence="3">Aspartate kinase</fullName>
    </submittedName>
</protein>
<proteinExistence type="predicted"/>
<feature type="transmembrane region" description="Helical" evidence="2">
    <location>
        <begin position="408"/>
        <end position="428"/>
    </location>
</feature>
<dbReference type="Proteomes" id="UP000061569">
    <property type="component" value="Chromosome"/>
</dbReference>
<keyword evidence="2" id="KW-0472">Membrane</keyword>
<dbReference type="PATRIC" id="fig|69.6.peg.3502"/>
<accession>A0A0S2DJX4</accession>
<evidence type="ECO:0000313" key="4">
    <source>
        <dbReference type="Proteomes" id="UP000061569"/>
    </source>
</evidence>
<feature type="transmembrane region" description="Helical" evidence="2">
    <location>
        <begin position="472"/>
        <end position="492"/>
    </location>
</feature>
<name>A0A0S2DJX4_LYSEN</name>
<keyword evidence="2" id="KW-0812">Transmembrane</keyword>
<keyword evidence="2" id="KW-1133">Transmembrane helix</keyword>
<feature type="transmembrane region" description="Helical" evidence="2">
    <location>
        <begin position="440"/>
        <end position="460"/>
    </location>
</feature>
<evidence type="ECO:0000256" key="1">
    <source>
        <dbReference type="SAM" id="MobiDB-lite"/>
    </source>
</evidence>
<dbReference type="InterPro" id="IPR005625">
    <property type="entry name" value="PepSY-ass_TM"/>
</dbReference>
<feature type="transmembrane region" description="Helical" evidence="2">
    <location>
        <begin position="135"/>
        <end position="157"/>
    </location>
</feature>
<evidence type="ECO:0000256" key="2">
    <source>
        <dbReference type="SAM" id="Phobius"/>
    </source>
</evidence>
<evidence type="ECO:0000313" key="3">
    <source>
        <dbReference type="EMBL" id="ALN58902.1"/>
    </source>
</evidence>
<gene>
    <name evidence="3" type="ORF">GLE_3558</name>
</gene>
<dbReference type="AlphaFoldDB" id="A0A0S2DJX4"/>
<dbReference type="EMBL" id="CP013140">
    <property type="protein sequence ID" value="ALN58902.1"/>
    <property type="molecule type" value="Genomic_DNA"/>
</dbReference>
<sequence length="532" mass="57549">MKNTFSQAMAWLHTWAGLTIGWLLFVIFVGGTIACFDKELTHWMQPALHGHERGADSVDLDAALTQLQKVSKEHPHAYYITLPGERSKSLQGGVYYDVGNPDEFNLDPATGKPVPETAGGEFFFTLHFNLHSQTWGMYIVGLAGMFMLIAIFTGIVIHKRIFKDFFTFRPKNGGQRAWLDGHNLTGVLGLPFHLMIAYTGVAIFVANYMPAGLYSAFNGDIEKFFVEASDSYERPETGKPLKTIHSLDALIADARARLGQPVTWVSVHHPDDTSATISFGGDHSRDVAWNFKQVFYDANDGRFLHVSGPMAAGYKTYTFIGGMHMAQWGGSALRWLYFVMGIAGCVMIASGMQVWVNKRAKKIAEAGSLSGYGLVQALNLGVVGGLPLASAAMVIGNRLIPAAAAARANAEITVFCAVWIAATLYAAIPAVHKRGWGQFFALNAVAFALIPLVNLATAPNSHLLATVARGDWTLAAVDLTALALALGFALLARRSFVKARQPAPQRKPRRESAGGEPVGGKTAGVKPALADR</sequence>
<dbReference type="Pfam" id="PF03929">
    <property type="entry name" value="PepSY_TM"/>
    <property type="match status" value="1"/>
</dbReference>
<feature type="transmembrane region" description="Helical" evidence="2">
    <location>
        <begin position="335"/>
        <end position="356"/>
    </location>
</feature>
<dbReference type="PANTHER" id="PTHR34219">
    <property type="entry name" value="IRON-REGULATED INNER MEMBRANE PROTEIN-RELATED"/>
    <property type="match status" value="1"/>
</dbReference>
<reference evidence="3 4" key="1">
    <citation type="submission" date="2015-11" db="EMBL/GenBank/DDBJ databases">
        <title>Genome sequences of Lysobacter enzymogenes strain C3 and Lysobacter antibioticus ATCC 29479.</title>
        <authorList>
            <person name="Kobayashi D.Y."/>
        </authorList>
    </citation>
    <scope>NUCLEOTIDE SEQUENCE [LARGE SCALE GENOMIC DNA]</scope>
    <source>
        <strain evidence="3 4">C3</strain>
    </source>
</reference>
<dbReference type="GO" id="GO:0016301">
    <property type="term" value="F:kinase activity"/>
    <property type="evidence" value="ECO:0007669"/>
    <property type="project" value="UniProtKB-KW"/>
</dbReference>
<feature type="transmembrane region" description="Helical" evidence="2">
    <location>
        <begin position="12"/>
        <end position="34"/>
    </location>
</feature>
<feature type="transmembrane region" description="Helical" evidence="2">
    <location>
        <begin position="377"/>
        <end position="396"/>
    </location>
</feature>
<organism evidence="3 4">
    <name type="scientific">Lysobacter enzymogenes</name>
    <dbReference type="NCBI Taxonomy" id="69"/>
    <lineage>
        <taxon>Bacteria</taxon>
        <taxon>Pseudomonadati</taxon>
        <taxon>Pseudomonadota</taxon>
        <taxon>Gammaproteobacteria</taxon>
        <taxon>Lysobacterales</taxon>
        <taxon>Lysobacteraceae</taxon>
        <taxon>Lysobacter</taxon>
    </lineage>
</organism>
<dbReference type="OrthoDB" id="9776609at2"/>
<keyword evidence="3" id="KW-0808">Transferase</keyword>
<dbReference type="PROSITE" id="PS51257">
    <property type="entry name" value="PROKAR_LIPOPROTEIN"/>
    <property type="match status" value="1"/>
</dbReference>
<dbReference type="STRING" id="69.GLE_3558"/>